<comment type="caution">
    <text evidence="1">The sequence shown here is derived from an EMBL/GenBank/DDBJ whole genome shotgun (WGS) entry which is preliminary data.</text>
</comment>
<dbReference type="AlphaFoldDB" id="A0A6L2LFU7"/>
<proteinExistence type="predicted"/>
<dbReference type="EMBL" id="BKCJ010004372">
    <property type="protein sequence ID" value="GEU60653.1"/>
    <property type="molecule type" value="Genomic_DNA"/>
</dbReference>
<organism evidence="1">
    <name type="scientific">Tanacetum cinerariifolium</name>
    <name type="common">Dalmatian daisy</name>
    <name type="synonym">Chrysanthemum cinerariifolium</name>
    <dbReference type="NCBI Taxonomy" id="118510"/>
    <lineage>
        <taxon>Eukaryota</taxon>
        <taxon>Viridiplantae</taxon>
        <taxon>Streptophyta</taxon>
        <taxon>Embryophyta</taxon>
        <taxon>Tracheophyta</taxon>
        <taxon>Spermatophyta</taxon>
        <taxon>Magnoliopsida</taxon>
        <taxon>eudicotyledons</taxon>
        <taxon>Gunneridae</taxon>
        <taxon>Pentapetalae</taxon>
        <taxon>asterids</taxon>
        <taxon>campanulids</taxon>
        <taxon>Asterales</taxon>
        <taxon>Asteraceae</taxon>
        <taxon>Asteroideae</taxon>
        <taxon>Anthemideae</taxon>
        <taxon>Anthemidinae</taxon>
        <taxon>Tanacetum</taxon>
    </lineage>
</organism>
<gene>
    <name evidence="1" type="ORF">Tci_032631</name>
</gene>
<protein>
    <submittedName>
        <fullName evidence="1">Uncharacterized protein</fullName>
    </submittedName>
</protein>
<sequence length="162" mass="17746">MNEDMGIMPTKVELTLEQSQQGVSDDVLVLVSCKEEEDLPLSLAMDAAIRIFKRVNGFPKNEGTIIKSIQENTGCPMQVLSGEAIKVLKALEVVIGHLRKFLVDRSNVAAAAAAPQEQQVETSWANKPMMHTAGSQLGLGGADYALPMRRETVFLDRKPPQR</sequence>
<accession>A0A6L2LFU7</accession>
<evidence type="ECO:0000313" key="1">
    <source>
        <dbReference type="EMBL" id="GEU60653.1"/>
    </source>
</evidence>
<name>A0A6L2LFU7_TANCI</name>
<reference evidence="1" key="1">
    <citation type="journal article" date="2019" name="Sci. Rep.">
        <title>Draft genome of Tanacetum cinerariifolium, the natural source of mosquito coil.</title>
        <authorList>
            <person name="Yamashiro T."/>
            <person name="Shiraishi A."/>
            <person name="Satake H."/>
            <person name="Nakayama K."/>
        </authorList>
    </citation>
    <scope>NUCLEOTIDE SEQUENCE</scope>
</reference>